<evidence type="ECO:0000313" key="3">
    <source>
        <dbReference type="EMBL" id="KRO79510.1"/>
    </source>
</evidence>
<dbReference type="Proteomes" id="UP000051242">
    <property type="component" value="Unassembled WGS sequence"/>
</dbReference>
<dbReference type="Gene3D" id="1.20.1440.240">
    <property type="match status" value="1"/>
</dbReference>
<organism evidence="3 4">
    <name type="scientific">OM182 bacterium BACL3 MAG-120619-bin3</name>
    <dbReference type="NCBI Taxonomy" id="1655593"/>
    <lineage>
        <taxon>Bacteria</taxon>
        <taxon>Pseudomonadati</taxon>
        <taxon>Pseudomonadota</taxon>
        <taxon>Gammaproteobacteria</taxon>
        <taxon>OMG group</taxon>
        <taxon>OM182 clade</taxon>
    </lineage>
</organism>
<dbReference type="EMBL" id="LICD01000165">
    <property type="protein sequence ID" value="KRO79510.1"/>
    <property type="molecule type" value="Genomic_DNA"/>
</dbReference>
<dbReference type="Pfam" id="PF01593">
    <property type="entry name" value="Amino_oxidase"/>
    <property type="match status" value="1"/>
</dbReference>
<evidence type="ECO:0000259" key="2">
    <source>
        <dbReference type="Pfam" id="PF01593"/>
    </source>
</evidence>
<sequence>MKKFVSRREILGLIAKAGASGAVLQASNALGIVPDSYVDIPKIPRVDSGNRQSVVVLGAGVGGLTAALELKKAGYSVVVLEAAGRAGGRNMTVRHGDLIDEVGNPQICDFDDEPHMYFNAGPARIPSSHRNVLHYCKELGVELEFFINENKETYIQDDAMLDGKPIKNREFTTNARGFMAEIMAKNFTNAELDQPFDEWEIEALMRSLRRMGDLDEDMIYRGSTRGGYSHGGFLEHGHAHETIALRDLLKSALFSEALSQNEGETGPMLFQPVGGMDQIIKGYLRKLSDEVFYNVMVTSVMLQNDGIEVVYEHKGIKYKIEADYCFNSIPTHLMTGIDNNFSADYKEAMAYPRRGEAYKSAFQAKERFWEKDDIFGGISWTNQPIEQIWYPPHGMYKEKGIILAAYNYGGGMHFTQLTQEERIETAIRQGEKVHPNYRGLVEKGITIAWHRMNHMLGCSARWQKSRSGFTQEEERLFQTLRQPAGNRHYTIGDQMTKHTAWQESAILSAHWAINDMLARKSGSTMPGQRV</sequence>
<accession>A0A0R2SWZ2</accession>
<proteinExistence type="inferred from homology"/>
<name>A0A0R2SWZ2_9GAMM</name>
<gene>
    <name evidence="3" type="ORF">ABR85_05015</name>
</gene>
<dbReference type="GO" id="GO:0016491">
    <property type="term" value="F:oxidoreductase activity"/>
    <property type="evidence" value="ECO:0007669"/>
    <property type="project" value="InterPro"/>
</dbReference>
<evidence type="ECO:0000313" key="4">
    <source>
        <dbReference type="Proteomes" id="UP000051242"/>
    </source>
</evidence>
<dbReference type="SUPFAM" id="SSF51905">
    <property type="entry name" value="FAD/NAD(P)-binding domain"/>
    <property type="match status" value="1"/>
</dbReference>
<dbReference type="SUPFAM" id="SSF54373">
    <property type="entry name" value="FAD-linked reductases, C-terminal domain"/>
    <property type="match status" value="1"/>
</dbReference>
<evidence type="ECO:0000256" key="1">
    <source>
        <dbReference type="ARBA" id="ARBA00005995"/>
    </source>
</evidence>
<dbReference type="Gene3D" id="3.90.660.10">
    <property type="match status" value="1"/>
</dbReference>
<dbReference type="InterPro" id="IPR050703">
    <property type="entry name" value="Flavin_MAO"/>
</dbReference>
<feature type="domain" description="Amine oxidase" evidence="2">
    <location>
        <begin position="62"/>
        <end position="510"/>
    </location>
</feature>
<dbReference type="PANTHER" id="PTHR43563:SF1">
    <property type="entry name" value="AMINE OXIDASE [FLAVIN-CONTAINING] B"/>
    <property type="match status" value="1"/>
</dbReference>
<protein>
    <recommendedName>
        <fullName evidence="2">Amine oxidase domain-containing protein</fullName>
    </recommendedName>
</protein>
<dbReference type="AlphaFoldDB" id="A0A0R2SWZ2"/>
<dbReference type="InterPro" id="IPR036188">
    <property type="entry name" value="FAD/NAD-bd_sf"/>
</dbReference>
<reference evidence="3 4" key="1">
    <citation type="submission" date="2015-10" db="EMBL/GenBank/DDBJ databases">
        <title>Metagenome-Assembled Genomes uncover a global brackish microbiome.</title>
        <authorList>
            <person name="Hugerth L.W."/>
            <person name="Larsson J."/>
            <person name="Alneberg J."/>
            <person name="Lindh M.V."/>
            <person name="Legrand C."/>
            <person name="Pinhassi J."/>
            <person name="Andersson A.F."/>
        </authorList>
    </citation>
    <scope>NUCLEOTIDE SEQUENCE [LARGE SCALE GENOMIC DNA]</scope>
    <source>
        <strain evidence="3">BACL22 MAG-120619-bin3</strain>
    </source>
</reference>
<dbReference type="InterPro" id="IPR002937">
    <property type="entry name" value="Amino_oxidase"/>
</dbReference>
<comment type="caution">
    <text evidence="3">The sequence shown here is derived from an EMBL/GenBank/DDBJ whole genome shotgun (WGS) entry which is preliminary data.</text>
</comment>
<dbReference type="Gene3D" id="3.50.50.60">
    <property type="entry name" value="FAD/NAD(P)-binding domain"/>
    <property type="match status" value="1"/>
</dbReference>
<dbReference type="PANTHER" id="PTHR43563">
    <property type="entry name" value="AMINE OXIDASE"/>
    <property type="match status" value="1"/>
</dbReference>
<comment type="similarity">
    <text evidence="1">Belongs to the flavin monoamine oxidase family.</text>
</comment>